<evidence type="ECO:0000256" key="1">
    <source>
        <dbReference type="SAM" id="MobiDB-lite"/>
    </source>
</evidence>
<name>A0AAD6VNU3_9AGAR</name>
<keyword evidence="4" id="KW-1185">Reference proteome</keyword>
<reference evidence="3" key="1">
    <citation type="submission" date="2023-03" db="EMBL/GenBank/DDBJ databases">
        <title>Massive genome expansion in bonnet fungi (Mycena s.s.) driven by repeated elements and novel gene families across ecological guilds.</title>
        <authorList>
            <consortium name="Lawrence Berkeley National Laboratory"/>
            <person name="Harder C.B."/>
            <person name="Miyauchi S."/>
            <person name="Viragh M."/>
            <person name="Kuo A."/>
            <person name="Thoen E."/>
            <person name="Andreopoulos B."/>
            <person name="Lu D."/>
            <person name="Skrede I."/>
            <person name="Drula E."/>
            <person name="Henrissat B."/>
            <person name="Morin E."/>
            <person name="Kohler A."/>
            <person name="Barry K."/>
            <person name="LaButti K."/>
            <person name="Morin E."/>
            <person name="Salamov A."/>
            <person name="Lipzen A."/>
            <person name="Mereny Z."/>
            <person name="Hegedus B."/>
            <person name="Baldrian P."/>
            <person name="Stursova M."/>
            <person name="Weitz H."/>
            <person name="Taylor A."/>
            <person name="Grigoriev I.V."/>
            <person name="Nagy L.G."/>
            <person name="Martin F."/>
            <person name="Kauserud H."/>
        </authorList>
    </citation>
    <scope>NUCLEOTIDE SEQUENCE</scope>
    <source>
        <strain evidence="3">9144</strain>
    </source>
</reference>
<organism evidence="3 4">
    <name type="scientific">Mycena pura</name>
    <dbReference type="NCBI Taxonomy" id="153505"/>
    <lineage>
        <taxon>Eukaryota</taxon>
        <taxon>Fungi</taxon>
        <taxon>Dikarya</taxon>
        <taxon>Basidiomycota</taxon>
        <taxon>Agaricomycotina</taxon>
        <taxon>Agaricomycetes</taxon>
        <taxon>Agaricomycetidae</taxon>
        <taxon>Agaricales</taxon>
        <taxon>Marasmiineae</taxon>
        <taxon>Mycenaceae</taxon>
        <taxon>Mycena</taxon>
    </lineage>
</organism>
<proteinExistence type="predicted"/>
<evidence type="ECO:0008006" key="5">
    <source>
        <dbReference type="Google" id="ProtNLM"/>
    </source>
</evidence>
<feature type="transmembrane region" description="Helical" evidence="2">
    <location>
        <begin position="41"/>
        <end position="63"/>
    </location>
</feature>
<evidence type="ECO:0000313" key="3">
    <source>
        <dbReference type="EMBL" id="KAJ7218515.1"/>
    </source>
</evidence>
<gene>
    <name evidence="3" type="ORF">GGX14DRAFT_595130</name>
</gene>
<feature type="compositionally biased region" description="Low complexity" evidence="1">
    <location>
        <begin position="10"/>
        <end position="31"/>
    </location>
</feature>
<keyword evidence="2" id="KW-0472">Membrane</keyword>
<protein>
    <recommendedName>
        <fullName evidence="5">Transmembrane protein</fullName>
    </recommendedName>
</protein>
<sequence length="459" mass="48347">MGTAFTWRFSSTVPPTPTSSALSSASESAPTRPSSVRAGPIVGGVVGGFVVLLGTVVVALCVLCRRRRRRLLTVEDEISPRAFTLYGRPHDASTHNQGVDTVTRENFAPQPLLAPFRGKGAIGRTHRTPDADASSSALNLRHSSRNTSSDALVAGDNTPSAPGLTTTTTTPQLARILLNEREYCHNNQVQEDALPPSEDVDPVTAVTLWQFGEGRLLGGRVGTLPLGTAPRGVATTYLYQALNPAVVTITDEEGFLTSGTIASAKRLAPRTVIVSASGWFEAFANEPTQTGHTIACSLVNSAFGDCVDISVVLQVSLTVPPTVTPTTSIALIVPPTPVVLTRTQTPTSPAFTGSIPTSTPKLSSAPPVPLVAGVVAGGFAVLGTITQQYRQLPPFAFLVRLSGKPNVTPAGLDLTPEDVALFRDLNPAIGQIDTAVKLSRSRKKAKELDLEEADMTQDF</sequence>
<accession>A0AAD6VNU3</accession>
<feature type="region of interest" description="Disordered" evidence="1">
    <location>
        <begin position="89"/>
        <end position="169"/>
    </location>
</feature>
<dbReference type="AlphaFoldDB" id="A0AAD6VNU3"/>
<evidence type="ECO:0000313" key="4">
    <source>
        <dbReference type="Proteomes" id="UP001219525"/>
    </source>
</evidence>
<keyword evidence="2" id="KW-1133">Transmembrane helix</keyword>
<feature type="region of interest" description="Disordered" evidence="1">
    <location>
        <begin position="1"/>
        <end position="37"/>
    </location>
</feature>
<keyword evidence="2" id="KW-0812">Transmembrane</keyword>
<dbReference type="EMBL" id="JARJCW010000012">
    <property type="protein sequence ID" value="KAJ7218515.1"/>
    <property type="molecule type" value="Genomic_DNA"/>
</dbReference>
<evidence type="ECO:0000256" key="2">
    <source>
        <dbReference type="SAM" id="Phobius"/>
    </source>
</evidence>
<dbReference type="Proteomes" id="UP001219525">
    <property type="component" value="Unassembled WGS sequence"/>
</dbReference>
<comment type="caution">
    <text evidence="3">The sequence shown here is derived from an EMBL/GenBank/DDBJ whole genome shotgun (WGS) entry which is preliminary data.</text>
</comment>